<accession>A0ABP0FKV0</accession>
<evidence type="ECO:0000313" key="2">
    <source>
        <dbReference type="EMBL" id="CAK8680279.1"/>
    </source>
</evidence>
<feature type="transmembrane region" description="Helical" evidence="1">
    <location>
        <begin position="85"/>
        <end position="105"/>
    </location>
</feature>
<gene>
    <name evidence="2" type="ORF">CVLEPA_LOCUS10551</name>
</gene>
<keyword evidence="3" id="KW-1185">Reference proteome</keyword>
<feature type="transmembrane region" description="Helical" evidence="1">
    <location>
        <begin position="45"/>
        <end position="65"/>
    </location>
</feature>
<dbReference type="Proteomes" id="UP001642483">
    <property type="component" value="Unassembled WGS sequence"/>
</dbReference>
<keyword evidence="1" id="KW-1133">Transmembrane helix</keyword>
<dbReference type="EMBL" id="CAWYQH010000068">
    <property type="protein sequence ID" value="CAK8680279.1"/>
    <property type="molecule type" value="Genomic_DNA"/>
</dbReference>
<proteinExistence type="predicted"/>
<name>A0ABP0FKV0_CLALP</name>
<comment type="caution">
    <text evidence="2">The sequence shown here is derived from an EMBL/GenBank/DDBJ whole genome shotgun (WGS) entry which is preliminary data.</text>
</comment>
<protein>
    <submittedName>
        <fullName evidence="2">Uncharacterized protein</fullName>
    </submittedName>
</protein>
<keyword evidence="1" id="KW-0812">Transmembrane</keyword>
<sequence>MKVFKTPKNMLEIVSPRQGETSSNASIRGVGKAQRFVSVNRRSKLCCVFALLGLVMLIMGCIVHIEKNALEKENGGESSRYTNIAGNVLVALGVTFVLLCILHFFRCCCLGHGQKSDSRTSREEGNRNDTRIFRSSVPTFIVHRYTAPPMNTPSGNGLRHNSSISTVSELTEDELPSYSDIIKNAEDVFPPCYYDVINEVTLW</sequence>
<keyword evidence="1" id="KW-0472">Membrane</keyword>
<evidence type="ECO:0000313" key="3">
    <source>
        <dbReference type="Proteomes" id="UP001642483"/>
    </source>
</evidence>
<organism evidence="2 3">
    <name type="scientific">Clavelina lepadiformis</name>
    <name type="common">Light-bulb sea squirt</name>
    <name type="synonym">Ascidia lepadiformis</name>
    <dbReference type="NCBI Taxonomy" id="159417"/>
    <lineage>
        <taxon>Eukaryota</taxon>
        <taxon>Metazoa</taxon>
        <taxon>Chordata</taxon>
        <taxon>Tunicata</taxon>
        <taxon>Ascidiacea</taxon>
        <taxon>Aplousobranchia</taxon>
        <taxon>Clavelinidae</taxon>
        <taxon>Clavelina</taxon>
    </lineage>
</organism>
<evidence type="ECO:0000256" key="1">
    <source>
        <dbReference type="SAM" id="Phobius"/>
    </source>
</evidence>
<reference evidence="2 3" key="1">
    <citation type="submission" date="2024-02" db="EMBL/GenBank/DDBJ databases">
        <authorList>
            <person name="Daric V."/>
            <person name="Darras S."/>
        </authorList>
    </citation>
    <scope>NUCLEOTIDE SEQUENCE [LARGE SCALE GENOMIC DNA]</scope>
</reference>